<proteinExistence type="predicted"/>
<dbReference type="RefSeq" id="WP_233055135.1">
    <property type="nucleotide sequence ID" value="NZ_JAIMJA010000049.1"/>
</dbReference>
<sequence>MERAEIIDPGFSTADTDFPDISMDEGDLILKFKDWQKNQREVFFSDTVAFKWQMIETFIEGEEYDRSHIIIESAWLAEHVKQGEIGAQEGYKHYKFNFNGNGQLEVISNGFTVKM</sequence>
<accession>A0ABS8WJ61</accession>
<comment type="caution">
    <text evidence="1">The sequence shown here is derived from an EMBL/GenBank/DDBJ whole genome shotgun (WGS) entry which is preliminary data.</text>
</comment>
<organism evidence="1 2">
    <name type="scientific">Motilimonas cestriensis</name>
    <dbReference type="NCBI Taxonomy" id="2742685"/>
    <lineage>
        <taxon>Bacteria</taxon>
        <taxon>Pseudomonadati</taxon>
        <taxon>Pseudomonadota</taxon>
        <taxon>Gammaproteobacteria</taxon>
        <taxon>Alteromonadales</taxon>
        <taxon>Alteromonadales genera incertae sedis</taxon>
        <taxon>Motilimonas</taxon>
    </lineage>
</organism>
<dbReference type="EMBL" id="JAIMJA010000049">
    <property type="protein sequence ID" value="MCE2597395.1"/>
    <property type="molecule type" value="Genomic_DNA"/>
</dbReference>
<evidence type="ECO:0000313" key="1">
    <source>
        <dbReference type="EMBL" id="MCE2597395.1"/>
    </source>
</evidence>
<gene>
    <name evidence="1" type="ORF">K6Y31_21735</name>
</gene>
<reference evidence="1 2" key="1">
    <citation type="journal article" date="2022" name="Environ. Microbiol. Rep.">
        <title>Eco-phylogenetic analyses reveal divergent evolution of vitamin B12 metabolism in the marine bacterial family 'Psychromonadaceae'.</title>
        <authorList>
            <person name="Jin X."/>
            <person name="Yang Y."/>
            <person name="Cao H."/>
            <person name="Gao B."/>
            <person name="Zhao Z."/>
        </authorList>
    </citation>
    <scope>NUCLEOTIDE SEQUENCE [LARGE SCALE GENOMIC DNA]</scope>
    <source>
        <strain evidence="1 2">MKS20</strain>
    </source>
</reference>
<protein>
    <submittedName>
        <fullName evidence="1">Uncharacterized protein</fullName>
    </submittedName>
</protein>
<keyword evidence="2" id="KW-1185">Reference proteome</keyword>
<evidence type="ECO:0000313" key="2">
    <source>
        <dbReference type="Proteomes" id="UP001201273"/>
    </source>
</evidence>
<name>A0ABS8WJ61_9GAMM</name>
<dbReference type="Proteomes" id="UP001201273">
    <property type="component" value="Unassembled WGS sequence"/>
</dbReference>